<dbReference type="SUPFAM" id="SSF88659">
    <property type="entry name" value="Sigma3 and sigma4 domains of RNA polymerase sigma factors"/>
    <property type="match status" value="1"/>
</dbReference>
<dbReference type="PANTHER" id="PTHR30603">
    <property type="entry name" value="RNA POLYMERASE SIGMA FACTOR RPO"/>
    <property type="match status" value="1"/>
</dbReference>
<accession>A0A502I9U7</accession>
<dbReference type="InterPro" id="IPR013324">
    <property type="entry name" value="RNA_pol_sigma_r3/r4-like"/>
</dbReference>
<dbReference type="InterPro" id="IPR000792">
    <property type="entry name" value="Tscrpt_reg_LuxR_C"/>
</dbReference>
<dbReference type="PROSITE" id="PS00622">
    <property type="entry name" value="HTH_LUXR_1"/>
    <property type="match status" value="1"/>
</dbReference>
<feature type="compositionally biased region" description="Basic and acidic residues" evidence="3">
    <location>
        <begin position="325"/>
        <end position="338"/>
    </location>
</feature>
<feature type="region of interest" description="Disordered" evidence="3">
    <location>
        <begin position="322"/>
        <end position="350"/>
    </location>
</feature>
<dbReference type="InterPro" id="IPR050239">
    <property type="entry name" value="Sigma-70_RNA_pol_init_factors"/>
</dbReference>
<dbReference type="GO" id="GO:0003700">
    <property type="term" value="F:DNA-binding transcription factor activity"/>
    <property type="evidence" value="ECO:0007669"/>
    <property type="project" value="InterPro"/>
</dbReference>
<protein>
    <submittedName>
        <fullName evidence="4">RNA polymerase subunit sigma</fullName>
    </submittedName>
</protein>
<keyword evidence="2" id="KW-0804">Transcription</keyword>
<dbReference type="SUPFAM" id="SSF46894">
    <property type="entry name" value="C-terminal effector domain of the bipartite response regulators"/>
    <property type="match status" value="1"/>
</dbReference>
<dbReference type="GO" id="GO:0006352">
    <property type="term" value="P:DNA-templated transcription initiation"/>
    <property type="evidence" value="ECO:0007669"/>
    <property type="project" value="InterPro"/>
</dbReference>
<dbReference type="Proteomes" id="UP000319432">
    <property type="component" value="Chromosome"/>
</dbReference>
<dbReference type="EMBL" id="CP033464">
    <property type="protein sequence ID" value="QDX93973.1"/>
    <property type="molecule type" value="Genomic_DNA"/>
</dbReference>
<keyword evidence="5" id="KW-1185">Reference proteome</keyword>
<gene>
    <name evidence="4" type="ORF">EEL30_17750</name>
</gene>
<dbReference type="PANTHER" id="PTHR30603:SF17">
    <property type="entry name" value="RNA POLYMERASE SIGMA-G FACTOR"/>
    <property type="match status" value="1"/>
</dbReference>
<keyword evidence="1" id="KW-0805">Transcription regulation</keyword>
<evidence type="ECO:0000256" key="1">
    <source>
        <dbReference type="ARBA" id="ARBA00023015"/>
    </source>
</evidence>
<dbReference type="OrthoDB" id="2637773at2"/>
<evidence type="ECO:0000313" key="5">
    <source>
        <dbReference type="Proteomes" id="UP000319432"/>
    </source>
</evidence>
<dbReference type="Gene3D" id="1.20.120.1810">
    <property type="match status" value="1"/>
</dbReference>
<name>A0A502I9U7_BRELA</name>
<dbReference type="AlphaFoldDB" id="A0A502I9U7"/>
<sequence>MKEILLSQRYLRLRKENIKDMHNTDLIRECKEDNDLLGEFLEENKEFLFSIIKHYKGSIEELCFKFRVTEEELLQHAYIGVLNALQEFDFHRGIKFTTFVVRPIIWEINQLLYNDSRFVRLSRGAVEQIKRMIAIEEKLGYRPSEEEMAKLLDIPVERYKEIARFSDEIEHYHAYENFDVIDQNCHNIEELVVDKVYVEHLLGSPICNDFEKTVMKLIMEGINNTQIAERLQVYPMTINRAIMRIRNKVLNFQSYNKNMQNNVTSKYDREIKIIEEESRLRNKLMCVNEISELLEGYGFDRQAYSTRILYYIRQKVSKTWPDQTDEARKASKKLDSVRSKKRIQAKQAAT</sequence>
<proteinExistence type="predicted"/>
<dbReference type="InterPro" id="IPR013325">
    <property type="entry name" value="RNA_pol_sigma_r2"/>
</dbReference>
<dbReference type="SUPFAM" id="SSF88946">
    <property type="entry name" value="Sigma2 domain of RNA polymerase sigma factors"/>
    <property type="match status" value="1"/>
</dbReference>
<organism evidence="4 5">
    <name type="scientific">Brevibacillus laterosporus</name>
    <name type="common">Bacillus laterosporus</name>
    <dbReference type="NCBI Taxonomy" id="1465"/>
    <lineage>
        <taxon>Bacteria</taxon>
        <taxon>Bacillati</taxon>
        <taxon>Bacillota</taxon>
        <taxon>Bacilli</taxon>
        <taxon>Bacillales</taxon>
        <taxon>Paenibacillaceae</taxon>
        <taxon>Brevibacillus</taxon>
    </lineage>
</organism>
<dbReference type="InterPro" id="IPR016032">
    <property type="entry name" value="Sig_transdc_resp-reg_C-effctor"/>
</dbReference>
<dbReference type="GO" id="GO:0003677">
    <property type="term" value="F:DNA binding"/>
    <property type="evidence" value="ECO:0007669"/>
    <property type="project" value="InterPro"/>
</dbReference>
<evidence type="ECO:0000256" key="2">
    <source>
        <dbReference type="ARBA" id="ARBA00023163"/>
    </source>
</evidence>
<evidence type="ECO:0000256" key="3">
    <source>
        <dbReference type="SAM" id="MobiDB-lite"/>
    </source>
</evidence>
<reference evidence="4 5" key="1">
    <citation type="submission" date="2018-11" db="EMBL/GenBank/DDBJ databases">
        <title>Phylogenetic determinants of toxin gene distribution in genomes of Brevibacillus laterosporus.</title>
        <authorList>
            <person name="Glare T.R."/>
            <person name="Durrant A."/>
            <person name="Berry C."/>
            <person name="Palma L."/>
            <person name="Ormskirk M."/>
            <person name="Cox M.O."/>
        </authorList>
    </citation>
    <scope>NUCLEOTIDE SEQUENCE [LARGE SCALE GENOMIC DNA]</scope>
    <source>
        <strain evidence="4 5">1821L</strain>
    </source>
</reference>
<evidence type="ECO:0000313" key="4">
    <source>
        <dbReference type="EMBL" id="QDX93973.1"/>
    </source>
</evidence>